<keyword evidence="3" id="KW-0067">ATP-binding</keyword>
<keyword evidence="6" id="KW-1133">Transmembrane helix</keyword>
<dbReference type="PRINTS" id="PR00301">
    <property type="entry name" value="HEATSHOCK70"/>
</dbReference>
<organism evidence="7 8">
    <name type="scientific">Stackebrandtia endophytica</name>
    <dbReference type="NCBI Taxonomy" id="1496996"/>
    <lineage>
        <taxon>Bacteria</taxon>
        <taxon>Bacillati</taxon>
        <taxon>Actinomycetota</taxon>
        <taxon>Actinomycetes</taxon>
        <taxon>Glycomycetales</taxon>
        <taxon>Glycomycetaceae</taxon>
        <taxon>Stackebrandtia</taxon>
    </lineage>
</organism>
<dbReference type="GO" id="GO:0005524">
    <property type="term" value="F:ATP binding"/>
    <property type="evidence" value="ECO:0007669"/>
    <property type="project" value="UniProtKB-KW"/>
</dbReference>
<evidence type="ECO:0000256" key="2">
    <source>
        <dbReference type="ARBA" id="ARBA00022741"/>
    </source>
</evidence>
<protein>
    <submittedName>
        <fullName evidence="7">Hsp70 protein</fullName>
    </submittedName>
</protein>
<comment type="caution">
    <text evidence="7">The sequence shown here is derived from an EMBL/GenBank/DDBJ whole genome shotgun (WGS) entry which is preliminary data.</text>
</comment>
<dbReference type="Gene3D" id="3.30.420.40">
    <property type="match status" value="2"/>
</dbReference>
<keyword evidence="8" id="KW-1185">Reference proteome</keyword>
<dbReference type="GO" id="GO:0140662">
    <property type="term" value="F:ATP-dependent protein folding chaperone"/>
    <property type="evidence" value="ECO:0007669"/>
    <property type="project" value="InterPro"/>
</dbReference>
<dbReference type="Pfam" id="PF00012">
    <property type="entry name" value="HSP70"/>
    <property type="match status" value="1"/>
</dbReference>
<evidence type="ECO:0000256" key="4">
    <source>
        <dbReference type="ARBA" id="ARBA00023016"/>
    </source>
</evidence>
<dbReference type="FunCoup" id="A0A543B3E0">
    <property type="interactions" value="6"/>
</dbReference>
<proteinExistence type="inferred from homology"/>
<dbReference type="InterPro" id="IPR013126">
    <property type="entry name" value="Hsp_70_fam"/>
</dbReference>
<feature type="transmembrane region" description="Helical" evidence="6">
    <location>
        <begin position="547"/>
        <end position="567"/>
    </location>
</feature>
<dbReference type="InterPro" id="IPR018181">
    <property type="entry name" value="Heat_shock_70_CS"/>
</dbReference>
<feature type="transmembrane region" description="Helical" evidence="6">
    <location>
        <begin position="506"/>
        <end position="526"/>
    </location>
</feature>
<evidence type="ECO:0000256" key="1">
    <source>
        <dbReference type="ARBA" id="ARBA00007381"/>
    </source>
</evidence>
<dbReference type="PANTHER" id="PTHR45639">
    <property type="entry name" value="HSC70CB, ISOFORM G-RELATED"/>
    <property type="match status" value="1"/>
</dbReference>
<evidence type="ECO:0000256" key="5">
    <source>
        <dbReference type="ARBA" id="ARBA00023186"/>
    </source>
</evidence>
<keyword evidence="2" id="KW-0547">Nucleotide-binding</keyword>
<dbReference type="SUPFAM" id="SSF53067">
    <property type="entry name" value="Actin-like ATPase domain"/>
    <property type="match status" value="2"/>
</dbReference>
<comment type="similarity">
    <text evidence="1">Belongs to the heat shock protein 70 family.</text>
</comment>
<dbReference type="InParanoid" id="A0A543B3E0"/>
<keyword evidence="4" id="KW-0346">Stress response</keyword>
<keyword evidence="6" id="KW-0812">Transmembrane</keyword>
<keyword evidence="6" id="KW-0472">Membrane</keyword>
<keyword evidence="5" id="KW-0143">Chaperone</keyword>
<accession>A0A543B3E0</accession>
<feature type="transmembrane region" description="Helical" evidence="6">
    <location>
        <begin position="481"/>
        <end position="500"/>
    </location>
</feature>
<evidence type="ECO:0000256" key="6">
    <source>
        <dbReference type="SAM" id="Phobius"/>
    </source>
</evidence>
<dbReference type="RefSeq" id="WP_142044598.1">
    <property type="nucleotide sequence ID" value="NZ_JBHTGS010000002.1"/>
</dbReference>
<evidence type="ECO:0000313" key="7">
    <source>
        <dbReference type="EMBL" id="TQL79357.1"/>
    </source>
</evidence>
<reference evidence="7 8" key="1">
    <citation type="submission" date="2019-06" db="EMBL/GenBank/DDBJ databases">
        <title>Sequencing the genomes of 1000 actinobacteria strains.</title>
        <authorList>
            <person name="Klenk H.-P."/>
        </authorList>
    </citation>
    <scope>NUCLEOTIDE SEQUENCE [LARGE SCALE GENOMIC DNA]</scope>
    <source>
        <strain evidence="7 8">DSM 45928</strain>
    </source>
</reference>
<dbReference type="Proteomes" id="UP000317043">
    <property type="component" value="Unassembled WGS sequence"/>
</dbReference>
<evidence type="ECO:0000313" key="8">
    <source>
        <dbReference type="Proteomes" id="UP000317043"/>
    </source>
</evidence>
<feature type="transmembrane region" description="Helical" evidence="6">
    <location>
        <begin position="587"/>
        <end position="608"/>
    </location>
</feature>
<sequence length="692" mass="73241">MPPSVTLGVDFGTSHTVAVVRQPDGSVQPLLFDGSPLLSSAVYAEESGGLLVGRDADHSARLRPERFEPNPKRRVDDGTVLLGDSEFDVSRLFAAVLERVRIEAERVLGGPPSCTVVTHPAAWGPARRLVLVDACEHAGLGKVTLLPEPVAAARYFARRPGISMAGDAAMVVYDFGGGTFDVSVVAATATGFEVLAVDGSDTLGGVDIDHALVQHIGRQFGDDDRWARLLQPTEVSQRRHRRTFLDDVRATKERLSRGNRVDLLVPLLDVDTQVTREELEAVTEPLLAKAVRLTQAVMRTAAVPPDRIAGVFLVGGASRMPLAATTLHRGIGIAPTVIDQPELVVATGATIQADPVTPQPVASPVTPPVPISPAPLSPTYPPPTSYPSPVGSPVATMPPRVVAPSSARIPGLAALHWAQSSLFAVASIVTFVIILVDPPPAVFMAIASSFTVLAAVAAVVTAVAAIRLVREPDRLRVSVAVTQWVVVAVIGLAIAIFVFGQVPHFPVLRAAAFAPGAIAVVILGLVRLGRPPQPITRERALGELRGTLVIQLILVAVSLLIAGAWWVEYPTTGSAGDGLGNSSGFAGLATLALIMMSVAGAVHLSRLSMIDSIGTRRLRVWQAIWAGVGGLYSLQWFYSLNQRLMPGLASRDWRHGIGSMFNELGLWTLVISALAAILVLIQLNRLAKVTAR</sequence>
<feature type="transmembrane region" description="Helical" evidence="6">
    <location>
        <begin position="442"/>
        <end position="469"/>
    </location>
</feature>
<gene>
    <name evidence="7" type="ORF">FB566_4958</name>
</gene>
<dbReference type="AlphaFoldDB" id="A0A543B3E0"/>
<evidence type="ECO:0000256" key="3">
    <source>
        <dbReference type="ARBA" id="ARBA00022840"/>
    </source>
</evidence>
<name>A0A543B3E0_9ACTN</name>
<dbReference type="PROSITE" id="PS00329">
    <property type="entry name" value="HSP70_2"/>
    <property type="match status" value="1"/>
</dbReference>
<dbReference type="EMBL" id="VFOW01000001">
    <property type="protein sequence ID" value="TQL79357.1"/>
    <property type="molecule type" value="Genomic_DNA"/>
</dbReference>
<feature type="transmembrane region" description="Helical" evidence="6">
    <location>
        <begin position="620"/>
        <end position="638"/>
    </location>
</feature>
<dbReference type="OrthoDB" id="9766019at2"/>
<feature type="transmembrane region" description="Helical" evidence="6">
    <location>
        <begin position="664"/>
        <end position="683"/>
    </location>
</feature>
<dbReference type="Gene3D" id="3.90.640.10">
    <property type="entry name" value="Actin, Chain A, domain 4"/>
    <property type="match status" value="1"/>
</dbReference>
<dbReference type="InterPro" id="IPR043129">
    <property type="entry name" value="ATPase_NBD"/>
</dbReference>